<feature type="transmembrane region" description="Helical" evidence="2">
    <location>
        <begin position="311"/>
        <end position="329"/>
    </location>
</feature>
<feature type="transmembrane region" description="Helical" evidence="2">
    <location>
        <begin position="380"/>
        <end position="399"/>
    </location>
</feature>
<dbReference type="PANTHER" id="PTHR14969:SF13">
    <property type="entry name" value="AT30094P"/>
    <property type="match status" value="1"/>
</dbReference>
<dbReference type="AlphaFoldDB" id="A0A078A288"/>
<evidence type="ECO:0000259" key="3">
    <source>
        <dbReference type="Pfam" id="PF01569"/>
    </source>
</evidence>
<dbReference type="GO" id="GO:0042392">
    <property type="term" value="F:sphingosine-1-phosphate phosphatase activity"/>
    <property type="evidence" value="ECO:0007669"/>
    <property type="project" value="TreeGrafter"/>
</dbReference>
<feature type="domain" description="Phosphatidic acid phosphatase type 2/haloperoxidase" evidence="3">
    <location>
        <begin position="110"/>
        <end position="233"/>
    </location>
</feature>
<dbReference type="InParanoid" id="A0A078A288"/>
<feature type="transmembrane region" description="Helical" evidence="2">
    <location>
        <begin position="109"/>
        <end position="130"/>
    </location>
</feature>
<feature type="transmembrane region" description="Helical" evidence="2">
    <location>
        <begin position="211"/>
        <end position="232"/>
    </location>
</feature>
<feature type="transmembrane region" description="Helical" evidence="2">
    <location>
        <begin position="341"/>
        <end position="360"/>
    </location>
</feature>
<evidence type="ECO:0000313" key="4">
    <source>
        <dbReference type="EMBL" id="CDW74889.1"/>
    </source>
</evidence>
<dbReference type="OMA" id="WLLKITQ"/>
<dbReference type="EMBL" id="CCKQ01003749">
    <property type="protein sequence ID" value="CDW74889.1"/>
    <property type="molecule type" value="Genomic_DNA"/>
</dbReference>
<feature type="transmembrane region" description="Helical" evidence="2">
    <location>
        <begin position="36"/>
        <end position="57"/>
    </location>
</feature>
<proteinExistence type="predicted"/>
<dbReference type="Gene3D" id="1.20.144.10">
    <property type="entry name" value="Phosphatidic acid phosphatase type 2/haloperoxidase"/>
    <property type="match status" value="1"/>
</dbReference>
<gene>
    <name evidence="4" type="primary">Contig5646.g6048</name>
    <name evidence="4" type="ORF">STYLEM_3873</name>
</gene>
<keyword evidence="5" id="KW-1185">Reference proteome</keyword>
<accession>A0A078A288</accession>
<dbReference type="SUPFAM" id="SSF48317">
    <property type="entry name" value="Acid phosphatase/Vanadium-dependent haloperoxidase"/>
    <property type="match status" value="1"/>
</dbReference>
<evidence type="ECO:0000256" key="2">
    <source>
        <dbReference type="SAM" id="Phobius"/>
    </source>
</evidence>
<keyword evidence="2" id="KW-0472">Membrane</keyword>
<keyword evidence="2" id="KW-1133">Transmembrane helix</keyword>
<protein>
    <submittedName>
        <fullName evidence="4">Pap2 superfamily phosphatase</fullName>
    </submittedName>
</protein>
<keyword evidence="2" id="KW-0812">Transmembrane</keyword>
<dbReference type="OrthoDB" id="301434at2759"/>
<evidence type="ECO:0000256" key="1">
    <source>
        <dbReference type="SAM" id="MobiDB-lite"/>
    </source>
</evidence>
<dbReference type="Pfam" id="PF01569">
    <property type="entry name" value="PAP2"/>
    <property type="match status" value="1"/>
</dbReference>
<name>A0A078A288_STYLE</name>
<feature type="transmembrane region" description="Helical" evidence="2">
    <location>
        <begin position="183"/>
        <end position="205"/>
    </location>
</feature>
<dbReference type="PANTHER" id="PTHR14969">
    <property type="entry name" value="SPHINGOSINE-1-PHOSPHATE PHOSPHOHYDROLASE"/>
    <property type="match status" value="1"/>
</dbReference>
<sequence length="451" mass="52106">MTDKYRKLPSGPNDPQEGRMTQFVEKKYLGITFKEYGYFLGSIIIITILNIISRDYLYKLTIEIILKLQEEGREPFWFWFFKYITKLGDSHTLYGLLLLIYVFKSRALALHYTMIISTMMFFLCIMKMIVRFPRPYQYHDDIIPTSCSGQWGCPSATSIRVGTMVMSVYLDFVYDKRNRMHPIFYGIGSLLTFIGIFGVMCSRVYLAAHSINQVIFGSTIGVEIALFLHFCVKPRLYKHLAKLQTKSPLQTNYKSLVLKAVTMFILSQITFLVYYYVANFTEIDPKYRANLLNKCPGEITAKIFHEAAFPYIGKTALGFFGYLGVLVHHKYFTSNASNETGLKQSIPRLGLSFIIVWIFVKQLELVDWYQSIWILYFNKTFIPCGGAAFILCALGDSVFEQIGLMNKDQGRKYCVFLHESEENDDSQNLNDTNNSEKTESLLSKKDKQNKV</sequence>
<organism evidence="4 5">
    <name type="scientific">Stylonychia lemnae</name>
    <name type="common">Ciliate</name>
    <dbReference type="NCBI Taxonomy" id="5949"/>
    <lineage>
        <taxon>Eukaryota</taxon>
        <taxon>Sar</taxon>
        <taxon>Alveolata</taxon>
        <taxon>Ciliophora</taxon>
        <taxon>Intramacronucleata</taxon>
        <taxon>Spirotrichea</taxon>
        <taxon>Stichotrichia</taxon>
        <taxon>Sporadotrichida</taxon>
        <taxon>Oxytrichidae</taxon>
        <taxon>Stylonychinae</taxon>
        <taxon>Stylonychia</taxon>
    </lineage>
</organism>
<dbReference type="InterPro" id="IPR000326">
    <property type="entry name" value="PAP2/HPO"/>
</dbReference>
<evidence type="ECO:0000313" key="5">
    <source>
        <dbReference type="Proteomes" id="UP000039865"/>
    </source>
</evidence>
<reference evidence="4 5" key="1">
    <citation type="submission" date="2014-06" db="EMBL/GenBank/DDBJ databases">
        <authorList>
            <person name="Swart Estienne"/>
        </authorList>
    </citation>
    <scope>NUCLEOTIDE SEQUENCE [LARGE SCALE GENOMIC DNA]</scope>
    <source>
        <strain evidence="4 5">130c</strain>
    </source>
</reference>
<feature type="region of interest" description="Disordered" evidence="1">
    <location>
        <begin position="422"/>
        <end position="451"/>
    </location>
</feature>
<dbReference type="Proteomes" id="UP000039865">
    <property type="component" value="Unassembled WGS sequence"/>
</dbReference>
<feature type="transmembrane region" description="Helical" evidence="2">
    <location>
        <begin position="256"/>
        <end position="277"/>
    </location>
</feature>
<feature type="compositionally biased region" description="Basic and acidic residues" evidence="1">
    <location>
        <begin position="434"/>
        <end position="451"/>
    </location>
</feature>
<dbReference type="InterPro" id="IPR036938">
    <property type="entry name" value="PAP2/HPO_sf"/>
</dbReference>